<evidence type="ECO:0000313" key="1">
    <source>
        <dbReference type="EMBL" id="MBP2476391.1"/>
    </source>
</evidence>
<dbReference type="Proteomes" id="UP001519363">
    <property type="component" value="Unassembled WGS sequence"/>
</dbReference>
<gene>
    <name evidence="1" type="ORF">JOF53_005263</name>
</gene>
<evidence type="ECO:0000313" key="2">
    <source>
        <dbReference type="Proteomes" id="UP001519363"/>
    </source>
</evidence>
<dbReference type="EMBL" id="JAGIOO010000001">
    <property type="protein sequence ID" value="MBP2476391.1"/>
    <property type="molecule type" value="Genomic_DNA"/>
</dbReference>
<reference evidence="1 2" key="1">
    <citation type="submission" date="2021-03" db="EMBL/GenBank/DDBJ databases">
        <title>Sequencing the genomes of 1000 actinobacteria strains.</title>
        <authorList>
            <person name="Klenk H.-P."/>
        </authorList>
    </citation>
    <scope>NUCLEOTIDE SEQUENCE [LARGE SCALE GENOMIC DNA]</scope>
    <source>
        <strain evidence="1 2">DSM 44580</strain>
    </source>
</reference>
<comment type="caution">
    <text evidence="1">The sequence shown here is derived from an EMBL/GenBank/DDBJ whole genome shotgun (WGS) entry which is preliminary data.</text>
</comment>
<organism evidence="1 2">
    <name type="scientific">Crossiella equi</name>
    <dbReference type="NCBI Taxonomy" id="130796"/>
    <lineage>
        <taxon>Bacteria</taxon>
        <taxon>Bacillati</taxon>
        <taxon>Actinomycetota</taxon>
        <taxon>Actinomycetes</taxon>
        <taxon>Pseudonocardiales</taxon>
        <taxon>Pseudonocardiaceae</taxon>
        <taxon>Crossiella</taxon>
    </lineage>
</organism>
<proteinExistence type="predicted"/>
<sequence>MALYCAVLVHSTDGDDPLHEESFVLLTADSEEQARVKALAHGRAAEHEYRDADGELVRWRLTDLVDVGLAPDQEPGDGAQVYSRHFRDYSAYRRFEPLLDGKPL</sequence>
<keyword evidence="2" id="KW-1185">Reference proteome</keyword>
<name>A0ABS5AJ34_9PSEU</name>
<dbReference type="InterPro" id="IPR025630">
    <property type="entry name" value="DUF4288"/>
</dbReference>
<evidence type="ECO:0008006" key="3">
    <source>
        <dbReference type="Google" id="ProtNLM"/>
    </source>
</evidence>
<accession>A0ABS5AJ34</accession>
<dbReference type="Pfam" id="PF14119">
    <property type="entry name" value="DUF4288"/>
    <property type="match status" value="1"/>
</dbReference>
<dbReference type="RefSeq" id="WP_086781758.1">
    <property type="nucleotide sequence ID" value="NZ_JAGIOO010000001.1"/>
</dbReference>
<protein>
    <recommendedName>
        <fullName evidence="3">DUF4288 domain-containing protein</fullName>
    </recommendedName>
</protein>